<dbReference type="RefSeq" id="WP_344285699.1">
    <property type="nucleotide sequence ID" value="NZ_BAAAKV010000148.1"/>
</dbReference>
<comment type="caution">
    <text evidence="1">The sequence shown here is derived from an EMBL/GenBank/DDBJ whole genome shotgun (WGS) entry which is preliminary data.</text>
</comment>
<evidence type="ECO:0000313" key="1">
    <source>
        <dbReference type="EMBL" id="GAA1203007.1"/>
    </source>
</evidence>
<name>A0ABN1VB31_9ACTN</name>
<organism evidence="1 2">
    <name type="scientific">Streptomyces hebeiensis</name>
    <dbReference type="NCBI Taxonomy" id="229486"/>
    <lineage>
        <taxon>Bacteria</taxon>
        <taxon>Bacillati</taxon>
        <taxon>Actinomycetota</taxon>
        <taxon>Actinomycetes</taxon>
        <taxon>Kitasatosporales</taxon>
        <taxon>Streptomycetaceae</taxon>
        <taxon>Streptomyces</taxon>
    </lineage>
</organism>
<dbReference type="Proteomes" id="UP001501371">
    <property type="component" value="Unassembled WGS sequence"/>
</dbReference>
<keyword evidence="2" id="KW-1185">Reference proteome</keyword>
<accession>A0ABN1VB31</accession>
<proteinExistence type="predicted"/>
<gene>
    <name evidence="1" type="ORF">GCM10009654_68520</name>
</gene>
<protein>
    <submittedName>
        <fullName evidence="1">DUF6207 family protein</fullName>
    </submittedName>
</protein>
<evidence type="ECO:0000313" key="2">
    <source>
        <dbReference type="Proteomes" id="UP001501371"/>
    </source>
</evidence>
<dbReference type="EMBL" id="BAAAKV010000148">
    <property type="protein sequence ID" value="GAA1203007.1"/>
    <property type="molecule type" value="Genomic_DNA"/>
</dbReference>
<sequence>MESIREAHLSEPGLIVMVVAALDDWAAMTFQKAVAARWAAATAERTTRDPGRPGVRLRCYVDLRRRLKA</sequence>
<dbReference type="Pfam" id="PF19711">
    <property type="entry name" value="DUF6207"/>
    <property type="match status" value="1"/>
</dbReference>
<dbReference type="InterPro" id="IPR045775">
    <property type="entry name" value="DUF6207"/>
</dbReference>
<reference evidence="1 2" key="1">
    <citation type="journal article" date="2019" name="Int. J. Syst. Evol. Microbiol.">
        <title>The Global Catalogue of Microorganisms (GCM) 10K type strain sequencing project: providing services to taxonomists for standard genome sequencing and annotation.</title>
        <authorList>
            <consortium name="The Broad Institute Genomics Platform"/>
            <consortium name="The Broad Institute Genome Sequencing Center for Infectious Disease"/>
            <person name="Wu L."/>
            <person name="Ma J."/>
        </authorList>
    </citation>
    <scope>NUCLEOTIDE SEQUENCE [LARGE SCALE GENOMIC DNA]</scope>
    <source>
        <strain evidence="1 2">JCM 12696</strain>
    </source>
</reference>